<evidence type="ECO:0000313" key="2">
    <source>
        <dbReference type="Proteomes" id="UP000441797"/>
    </source>
</evidence>
<dbReference type="OrthoDB" id="423885at2"/>
<dbReference type="AlphaFoldDB" id="A0A6N8FUI0"/>
<dbReference type="InterPro" id="IPR002636">
    <property type="entry name" value="DUF29"/>
</dbReference>
<evidence type="ECO:0008006" key="3">
    <source>
        <dbReference type="Google" id="ProtNLM"/>
    </source>
</evidence>
<proteinExistence type="predicted"/>
<gene>
    <name evidence="1" type="ORF">BWI75_05385</name>
</gene>
<keyword evidence="2" id="KW-1185">Reference proteome</keyword>
<dbReference type="Pfam" id="PF01724">
    <property type="entry name" value="DUF29"/>
    <property type="match status" value="1"/>
</dbReference>
<dbReference type="PANTHER" id="PTHR34235:SF1">
    <property type="entry name" value="SLR0416 PROTEIN"/>
    <property type="match status" value="1"/>
</dbReference>
<dbReference type="EMBL" id="NAPY01000006">
    <property type="protein sequence ID" value="MUL35797.1"/>
    <property type="molecule type" value="Genomic_DNA"/>
</dbReference>
<reference evidence="1 2" key="1">
    <citation type="journal article" date="2019" name="Front. Microbiol.">
        <title>Genomic Features for Desiccation Tolerance and Sugar Biosynthesis in the Extremophile Gloeocapsopsis sp. UTEX B3054.</title>
        <authorList>
            <person name="Urrejola C."/>
            <person name="Alcorta J."/>
            <person name="Salas L."/>
            <person name="Vasquez M."/>
            <person name="Polz M.F."/>
            <person name="Vicuna R."/>
            <person name="Diez B."/>
        </authorList>
    </citation>
    <scope>NUCLEOTIDE SEQUENCE [LARGE SCALE GENOMIC DNA]</scope>
    <source>
        <strain evidence="1 2">1H9</strain>
    </source>
</reference>
<protein>
    <recommendedName>
        <fullName evidence="3">DUF29 domain-containing protein</fullName>
    </recommendedName>
</protein>
<organism evidence="1 2">
    <name type="scientific">Gloeocapsopsis dulcis AAB1 = 1H9</name>
    <dbReference type="NCBI Taxonomy" id="1433147"/>
    <lineage>
        <taxon>Bacteria</taxon>
        <taxon>Bacillati</taxon>
        <taxon>Cyanobacteriota</taxon>
        <taxon>Cyanophyceae</taxon>
        <taxon>Oscillatoriophycideae</taxon>
        <taxon>Chroococcales</taxon>
        <taxon>Chroococcaceae</taxon>
        <taxon>Gloeocapsopsis</taxon>
        <taxon>Gloeocapsopsis dulcis</taxon>
    </lineage>
</organism>
<dbReference type="Proteomes" id="UP000441797">
    <property type="component" value="Unassembled WGS sequence"/>
</dbReference>
<evidence type="ECO:0000313" key="1">
    <source>
        <dbReference type="EMBL" id="MUL35797.1"/>
    </source>
</evidence>
<dbReference type="RefSeq" id="WP_105221904.1">
    <property type="nucleotide sequence ID" value="NZ_CAWNSU010000122.1"/>
</dbReference>
<dbReference type="PANTHER" id="PTHR34235">
    <property type="entry name" value="SLR1203 PROTEIN-RELATED"/>
    <property type="match status" value="1"/>
</dbReference>
<sequence>MTQELFNLKLSILEGRYEDALTLVDELEGMSKQAILRNIESFLIRLIVHLIKNQIEEQLTNSWVASISDSILKIKKLNIKDNKVSYYIKSDEWQPFLEEAIEAAIAPTSVEVLNGQLTPIQLSERIDRNQIIMNAQSLLDLTYAYSAKELPAIVNKSLAELPGGQAWYKGT</sequence>
<accession>A0A6N8FUI0</accession>
<name>A0A6N8FUI0_9CHRO</name>
<comment type="caution">
    <text evidence="1">The sequence shown here is derived from an EMBL/GenBank/DDBJ whole genome shotgun (WGS) entry which is preliminary data.</text>
</comment>
<dbReference type="Gene3D" id="1.20.1220.20">
    <property type="entry name" value="Uncharcterised protein PF01724"/>
    <property type="match status" value="1"/>
</dbReference>